<dbReference type="EMBL" id="CP136051">
    <property type="protein sequence ID" value="WOK07401.1"/>
    <property type="molecule type" value="Genomic_DNA"/>
</dbReference>
<dbReference type="InterPro" id="IPR024775">
    <property type="entry name" value="DinB-like"/>
</dbReference>
<dbReference type="Pfam" id="PF12867">
    <property type="entry name" value="DinB_2"/>
    <property type="match status" value="1"/>
</dbReference>
<evidence type="ECO:0000313" key="2">
    <source>
        <dbReference type="EMBL" id="WOK07401.1"/>
    </source>
</evidence>
<dbReference type="Gene3D" id="1.20.120.450">
    <property type="entry name" value="dinb family like domain"/>
    <property type="match status" value="1"/>
</dbReference>
<dbReference type="RefSeq" id="WP_317490079.1">
    <property type="nucleotide sequence ID" value="NZ_CP136051.1"/>
</dbReference>
<dbReference type="Proteomes" id="UP001302349">
    <property type="component" value="Chromosome"/>
</dbReference>
<name>A0ABZ0IUM9_9BACT</name>
<evidence type="ECO:0000259" key="1">
    <source>
        <dbReference type="Pfam" id="PF12867"/>
    </source>
</evidence>
<feature type="domain" description="DinB-like" evidence="1">
    <location>
        <begin position="18"/>
        <end position="144"/>
    </location>
</feature>
<gene>
    <name evidence="2" type="ORF">RT717_02040</name>
</gene>
<dbReference type="InterPro" id="IPR034660">
    <property type="entry name" value="DinB/YfiT-like"/>
</dbReference>
<organism evidence="2 3">
    <name type="scientific">Imperialibacter roseus</name>
    <dbReference type="NCBI Taxonomy" id="1324217"/>
    <lineage>
        <taxon>Bacteria</taxon>
        <taxon>Pseudomonadati</taxon>
        <taxon>Bacteroidota</taxon>
        <taxon>Cytophagia</taxon>
        <taxon>Cytophagales</taxon>
        <taxon>Flammeovirgaceae</taxon>
        <taxon>Imperialibacter</taxon>
    </lineage>
</organism>
<dbReference type="SUPFAM" id="SSF109854">
    <property type="entry name" value="DinB/YfiT-like putative metalloenzymes"/>
    <property type="match status" value="1"/>
</dbReference>
<evidence type="ECO:0000313" key="3">
    <source>
        <dbReference type="Proteomes" id="UP001302349"/>
    </source>
</evidence>
<proteinExistence type="predicted"/>
<sequence length="146" mass="16872">MAKADDIEKSVMVGYGTFASMSENEWTQKPAPDKWSKKEILGHLIDSAQNNLRRFIVSQHEPDDKIYYHQDEWVRCQNYQSADIGELQQLWLLINKQLVRTVRNIPAAALKNTCDTGKEAVELHTLAFLIEDYHAHMLHHLKQITG</sequence>
<keyword evidence="3" id="KW-1185">Reference proteome</keyword>
<reference evidence="2 3" key="1">
    <citation type="journal article" date="2023" name="Microbiol. Resour. Announc.">
        <title>Complete Genome Sequence of Imperialibacter roseus strain P4T.</title>
        <authorList>
            <person name="Tizabi D.R."/>
            <person name="Bachvaroff T."/>
            <person name="Hill R.T."/>
        </authorList>
    </citation>
    <scope>NUCLEOTIDE SEQUENCE [LARGE SCALE GENOMIC DNA]</scope>
    <source>
        <strain evidence="2 3">P4T</strain>
    </source>
</reference>
<accession>A0ABZ0IUM9</accession>
<protein>
    <submittedName>
        <fullName evidence="2">DinB family protein</fullName>
    </submittedName>
</protein>